<comment type="caution">
    <text evidence="4">The sequence shown here is derived from an EMBL/GenBank/DDBJ whole genome shotgun (WGS) entry which is preliminary data.</text>
</comment>
<feature type="domain" description="HTH cro/C1-type" evidence="2">
    <location>
        <begin position="7"/>
        <end position="62"/>
    </location>
</feature>
<accession>A0ABS7K7Q5</accession>
<dbReference type="RefSeq" id="WP_221874515.1">
    <property type="nucleotide sequence ID" value="NZ_JACWFH010000021.1"/>
</dbReference>
<dbReference type="PROSITE" id="PS50943">
    <property type="entry name" value="HTH_CROC1"/>
    <property type="match status" value="1"/>
</dbReference>
<dbReference type="EMBL" id="JACWFH010000021">
    <property type="protein sequence ID" value="MBY0098298.1"/>
    <property type="molecule type" value="Genomic_DNA"/>
</dbReference>
<organism evidence="4 5">
    <name type="scientific">Mesobacillus maritimus</name>
    <dbReference type="NCBI Taxonomy" id="1643336"/>
    <lineage>
        <taxon>Bacteria</taxon>
        <taxon>Bacillati</taxon>
        <taxon>Bacillota</taxon>
        <taxon>Bacilli</taxon>
        <taxon>Bacillales</taxon>
        <taxon>Bacillaceae</taxon>
        <taxon>Mesobacillus</taxon>
    </lineage>
</organism>
<dbReference type="PANTHER" id="PTHR46797:SF1">
    <property type="entry name" value="METHYLPHOSPHONATE SYNTHASE"/>
    <property type="match status" value="1"/>
</dbReference>
<dbReference type="InterPro" id="IPR001387">
    <property type="entry name" value="Cro/C1-type_HTH"/>
</dbReference>
<dbReference type="Proteomes" id="UP000769780">
    <property type="component" value="Unassembled WGS sequence"/>
</dbReference>
<proteinExistence type="predicted"/>
<feature type="domain" description="Sin" evidence="3">
    <location>
        <begin position="69"/>
        <end position="107"/>
    </location>
</feature>
<dbReference type="CDD" id="cd00093">
    <property type="entry name" value="HTH_XRE"/>
    <property type="match status" value="1"/>
</dbReference>
<dbReference type="SUPFAM" id="SSF47406">
    <property type="entry name" value="SinR repressor dimerisation domain-like"/>
    <property type="match status" value="1"/>
</dbReference>
<dbReference type="SUPFAM" id="SSF47413">
    <property type="entry name" value="lambda repressor-like DNA-binding domains"/>
    <property type="match status" value="1"/>
</dbReference>
<dbReference type="InterPro" id="IPR010982">
    <property type="entry name" value="Lambda_DNA-bd_dom_sf"/>
</dbReference>
<gene>
    <name evidence="4" type="ORF">H0185_15980</name>
</gene>
<evidence type="ECO:0000256" key="1">
    <source>
        <dbReference type="ARBA" id="ARBA00023125"/>
    </source>
</evidence>
<reference evidence="4 5" key="1">
    <citation type="submission" date="2020-07" db="EMBL/GenBank/DDBJ databases">
        <title>Fungal Genomes of the International Space Station.</title>
        <authorList>
            <person name="Seuylemezian A."/>
            <person name="Singh N.K."/>
            <person name="Wood J."/>
            <person name="Venkateswaran K."/>
        </authorList>
    </citation>
    <scope>NUCLEOTIDE SEQUENCE [LARGE SCALE GENOMIC DNA]</scope>
    <source>
        <strain evidence="4 5">PL-B2</strain>
    </source>
</reference>
<dbReference type="Gene3D" id="1.10.260.40">
    <property type="entry name" value="lambda repressor-like DNA-binding domains"/>
    <property type="match status" value="1"/>
</dbReference>
<dbReference type="Pfam" id="PF01381">
    <property type="entry name" value="HTH_3"/>
    <property type="match status" value="1"/>
</dbReference>
<protein>
    <submittedName>
        <fullName evidence="4">Helix-turn-helix domain-containing protein</fullName>
    </submittedName>
</protein>
<dbReference type="InterPro" id="IPR050807">
    <property type="entry name" value="TransReg_Diox_bact_type"/>
</dbReference>
<name>A0ABS7K7Q5_9BACI</name>
<evidence type="ECO:0000259" key="3">
    <source>
        <dbReference type="PROSITE" id="PS51500"/>
    </source>
</evidence>
<evidence type="ECO:0000259" key="2">
    <source>
        <dbReference type="PROSITE" id="PS50943"/>
    </source>
</evidence>
<dbReference type="PANTHER" id="PTHR46797">
    <property type="entry name" value="HTH-TYPE TRANSCRIPTIONAL REGULATOR"/>
    <property type="match status" value="1"/>
</dbReference>
<dbReference type="SMART" id="SM00530">
    <property type="entry name" value="HTH_XRE"/>
    <property type="match status" value="1"/>
</dbReference>
<dbReference type="InterPro" id="IPR036281">
    <property type="entry name" value="SinR/SinI_dimer_dom_sf"/>
</dbReference>
<dbReference type="PROSITE" id="PS51500">
    <property type="entry name" value="SIN"/>
    <property type="match status" value="1"/>
</dbReference>
<evidence type="ECO:0000313" key="5">
    <source>
        <dbReference type="Proteomes" id="UP000769780"/>
    </source>
</evidence>
<keyword evidence="5" id="KW-1185">Reference proteome</keyword>
<keyword evidence="1" id="KW-0238">DNA-binding</keyword>
<evidence type="ECO:0000313" key="4">
    <source>
        <dbReference type="EMBL" id="MBY0098298.1"/>
    </source>
</evidence>
<dbReference type="InterPro" id="IPR010981">
    <property type="entry name" value="SinR/SinI_dimer_dom"/>
</dbReference>
<sequence length="114" mass="13291">MRVGEKIKNLRVQKHYSITELSNKAQVSKSYLSYIERGIQENPSLQVLSRLAKTLDVSLEELTGEPFKEREQDSPPPIDPEWLEMIDEAIQNGVSKEEFAFFIDFMKYKQNKPK</sequence>